<reference evidence="5" key="1">
    <citation type="journal article" date="2014" name="Int. J. Syst. Evol. Microbiol.">
        <title>Complete genome sequence of Corynebacterium casei LMG S-19264T (=DSM 44701T), isolated from a smear-ripened cheese.</title>
        <authorList>
            <consortium name="US DOE Joint Genome Institute (JGI-PGF)"/>
            <person name="Walter F."/>
            <person name="Albersmeier A."/>
            <person name="Kalinowski J."/>
            <person name="Ruckert C."/>
        </authorList>
    </citation>
    <scope>NUCLEOTIDE SEQUENCE</scope>
    <source>
        <strain evidence="5">JCM 4646</strain>
    </source>
</reference>
<keyword evidence="3" id="KW-0804">Transcription</keyword>
<dbReference type="Proteomes" id="UP000617734">
    <property type="component" value="Unassembled WGS sequence"/>
</dbReference>
<evidence type="ECO:0000256" key="1">
    <source>
        <dbReference type="ARBA" id="ARBA00023015"/>
    </source>
</evidence>
<dbReference type="PANTHER" id="PTHR30146">
    <property type="entry name" value="LACI-RELATED TRANSCRIPTIONAL REPRESSOR"/>
    <property type="match status" value="1"/>
</dbReference>
<dbReference type="EMBL" id="BNBO01000001">
    <property type="protein sequence ID" value="GHH59425.1"/>
    <property type="molecule type" value="Genomic_DNA"/>
</dbReference>
<dbReference type="InterPro" id="IPR010982">
    <property type="entry name" value="Lambda_DNA-bd_dom_sf"/>
</dbReference>
<protein>
    <submittedName>
        <fullName evidence="5">LacI family transcriptional regulator</fullName>
    </submittedName>
</protein>
<dbReference type="Gene3D" id="3.40.50.2300">
    <property type="match status" value="2"/>
</dbReference>
<evidence type="ECO:0000256" key="2">
    <source>
        <dbReference type="ARBA" id="ARBA00023125"/>
    </source>
</evidence>
<dbReference type="InterPro" id="IPR000843">
    <property type="entry name" value="HTH_LacI"/>
</dbReference>
<dbReference type="CDD" id="cd01392">
    <property type="entry name" value="HTH_LacI"/>
    <property type="match status" value="1"/>
</dbReference>
<dbReference type="RefSeq" id="WP_190208843.1">
    <property type="nucleotide sequence ID" value="NZ_BNBO01000001.1"/>
</dbReference>
<dbReference type="AlphaFoldDB" id="A0A919FAX7"/>
<keyword evidence="1" id="KW-0805">Transcription regulation</keyword>
<gene>
    <name evidence="5" type="ORF">GCM10018781_02600</name>
</gene>
<sequence>MRRPTISDVARAAGVSKGAVSYALNGRPGVSEATRRRILAAAEDLGFHADRAAVALAGAPARVVGLTLHRPARTLGVEPFFMELISGLEAELSLRSYALLLHMVAGREQETAVYRRWRHEHAVDGVLVCDLVEHDPRLPVLRELGFPAVVIGPPPADEPVSSVWSDDAVSLQEAVEYLAALGHRRIGHVAGIPDLAHTAIRAGAFAEHARRLGLEAAPCAYTDYTGPDGARATRQLLGAAGRPTALVYDNDIMAVAGLAVAEELGLSVPGDLSVVAWDDSPVCRIVHPALTALSRDIATYGRQAARLLLASLDGREAVGVAVEPAHLAPRASTGAPADARPSA</sequence>
<accession>A0A919FAX7</accession>
<dbReference type="PROSITE" id="PS00356">
    <property type="entry name" value="HTH_LACI_1"/>
    <property type="match status" value="1"/>
</dbReference>
<dbReference type="GO" id="GO:0003700">
    <property type="term" value="F:DNA-binding transcription factor activity"/>
    <property type="evidence" value="ECO:0007669"/>
    <property type="project" value="TreeGrafter"/>
</dbReference>
<dbReference type="Pfam" id="PF00356">
    <property type="entry name" value="LacI"/>
    <property type="match status" value="1"/>
</dbReference>
<dbReference type="InterPro" id="IPR028082">
    <property type="entry name" value="Peripla_BP_I"/>
</dbReference>
<dbReference type="GO" id="GO:0000976">
    <property type="term" value="F:transcription cis-regulatory region binding"/>
    <property type="evidence" value="ECO:0007669"/>
    <property type="project" value="TreeGrafter"/>
</dbReference>
<dbReference type="SUPFAM" id="SSF47413">
    <property type="entry name" value="lambda repressor-like DNA-binding domains"/>
    <property type="match status" value="1"/>
</dbReference>
<dbReference type="PROSITE" id="PS50932">
    <property type="entry name" value="HTH_LACI_2"/>
    <property type="match status" value="1"/>
</dbReference>
<proteinExistence type="predicted"/>
<keyword evidence="2" id="KW-0238">DNA-binding</keyword>
<name>A0A919FAX7_9ACTN</name>
<dbReference type="Gene3D" id="1.10.260.40">
    <property type="entry name" value="lambda repressor-like DNA-binding domains"/>
    <property type="match status" value="1"/>
</dbReference>
<dbReference type="SUPFAM" id="SSF53822">
    <property type="entry name" value="Periplasmic binding protein-like I"/>
    <property type="match status" value="1"/>
</dbReference>
<dbReference type="Pfam" id="PF13377">
    <property type="entry name" value="Peripla_BP_3"/>
    <property type="match status" value="1"/>
</dbReference>
<dbReference type="InterPro" id="IPR046335">
    <property type="entry name" value="LacI/GalR-like_sensor"/>
</dbReference>
<dbReference type="PANTHER" id="PTHR30146:SF155">
    <property type="entry name" value="ALANINE RACEMASE"/>
    <property type="match status" value="1"/>
</dbReference>
<feature type="domain" description="HTH lacI-type" evidence="4">
    <location>
        <begin position="4"/>
        <end position="58"/>
    </location>
</feature>
<evidence type="ECO:0000313" key="6">
    <source>
        <dbReference type="Proteomes" id="UP000617734"/>
    </source>
</evidence>
<evidence type="ECO:0000256" key="3">
    <source>
        <dbReference type="ARBA" id="ARBA00023163"/>
    </source>
</evidence>
<reference evidence="5" key="2">
    <citation type="submission" date="2020-09" db="EMBL/GenBank/DDBJ databases">
        <authorList>
            <person name="Sun Q."/>
            <person name="Ohkuma M."/>
        </authorList>
    </citation>
    <scope>NUCLEOTIDE SEQUENCE</scope>
    <source>
        <strain evidence="5">JCM 4646</strain>
    </source>
</reference>
<evidence type="ECO:0000313" key="5">
    <source>
        <dbReference type="EMBL" id="GHH59425.1"/>
    </source>
</evidence>
<evidence type="ECO:0000259" key="4">
    <source>
        <dbReference type="PROSITE" id="PS50932"/>
    </source>
</evidence>
<comment type="caution">
    <text evidence="5">The sequence shown here is derived from an EMBL/GenBank/DDBJ whole genome shotgun (WGS) entry which is preliminary data.</text>
</comment>
<dbReference type="GeneID" id="95350810"/>
<keyword evidence="6" id="KW-1185">Reference proteome</keyword>
<dbReference type="CDD" id="cd06267">
    <property type="entry name" value="PBP1_LacI_sugar_binding-like"/>
    <property type="match status" value="1"/>
</dbReference>
<dbReference type="SMART" id="SM00354">
    <property type="entry name" value="HTH_LACI"/>
    <property type="match status" value="1"/>
</dbReference>
<organism evidence="5 6">
    <name type="scientific">Kitasatospora indigofera</name>
    <dbReference type="NCBI Taxonomy" id="67307"/>
    <lineage>
        <taxon>Bacteria</taxon>
        <taxon>Bacillati</taxon>
        <taxon>Actinomycetota</taxon>
        <taxon>Actinomycetes</taxon>
        <taxon>Kitasatosporales</taxon>
        <taxon>Streptomycetaceae</taxon>
        <taxon>Kitasatospora</taxon>
    </lineage>
</organism>